<keyword evidence="2 6" id="KW-0812">Transmembrane</keyword>
<evidence type="ECO:0000256" key="6">
    <source>
        <dbReference type="SAM" id="Phobius"/>
    </source>
</evidence>
<feature type="transmembrane region" description="Helical" evidence="6">
    <location>
        <begin position="357"/>
        <end position="379"/>
    </location>
</feature>
<protein>
    <submittedName>
        <fullName evidence="8">Sodium channel protein PaFPC1</fullName>
    </submittedName>
</protein>
<comment type="caution">
    <text evidence="8">The sequence shown here is derived from an EMBL/GenBank/DDBJ whole genome shotgun (WGS) entry which is preliminary data.</text>
</comment>
<feature type="transmembrane region" description="Helical" evidence="6">
    <location>
        <begin position="12"/>
        <end position="30"/>
    </location>
</feature>
<dbReference type="EMBL" id="BMAU01021389">
    <property type="protein sequence ID" value="GFY29704.1"/>
    <property type="molecule type" value="Genomic_DNA"/>
</dbReference>
<feature type="transmembrane region" description="Helical" evidence="6">
    <location>
        <begin position="486"/>
        <end position="505"/>
    </location>
</feature>
<evidence type="ECO:0000313" key="8">
    <source>
        <dbReference type="EMBL" id="GFY29704.1"/>
    </source>
</evidence>
<feature type="transmembrane region" description="Helical" evidence="6">
    <location>
        <begin position="446"/>
        <end position="466"/>
    </location>
</feature>
<dbReference type="Gene3D" id="1.10.287.70">
    <property type="match status" value="2"/>
</dbReference>
<reference evidence="8" key="1">
    <citation type="submission" date="2020-08" db="EMBL/GenBank/DDBJ databases">
        <title>Multicomponent nature underlies the extraordinary mechanical properties of spider dragline silk.</title>
        <authorList>
            <person name="Kono N."/>
            <person name="Nakamura H."/>
            <person name="Mori M."/>
            <person name="Yoshida Y."/>
            <person name="Ohtoshi R."/>
            <person name="Malay A.D."/>
            <person name="Moran D.A.P."/>
            <person name="Tomita M."/>
            <person name="Numata K."/>
            <person name="Arakawa K."/>
        </authorList>
    </citation>
    <scope>NUCLEOTIDE SEQUENCE</scope>
</reference>
<feature type="domain" description="Ion transport" evidence="7">
    <location>
        <begin position="287"/>
        <end position="511"/>
    </location>
</feature>
<dbReference type="GO" id="GO:0001518">
    <property type="term" value="C:voltage-gated sodium channel complex"/>
    <property type="evidence" value="ECO:0007669"/>
    <property type="project" value="TreeGrafter"/>
</dbReference>
<evidence type="ECO:0000256" key="2">
    <source>
        <dbReference type="ARBA" id="ARBA00022692"/>
    </source>
</evidence>
<dbReference type="AlphaFoldDB" id="A0A8X7BGI9"/>
<feature type="transmembrane region" description="Helical" evidence="6">
    <location>
        <begin position="399"/>
        <end position="425"/>
    </location>
</feature>
<dbReference type="PANTHER" id="PTHR10037:SF62">
    <property type="entry name" value="SODIUM CHANNEL PROTEIN 60E"/>
    <property type="match status" value="1"/>
</dbReference>
<evidence type="ECO:0000259" key="7">
    <source>
        <dbReference type="Pfam" id="PF00520"/>
    </source>
</evidence>
<accession>A0A8X7BGI9</accession>
<keyword evidence="8" id="KW-0407">Ion channel</keyword>
<comment type="subcellular location">
    <subcellularLocation>
        <location evidence="1">Membrane</location>
        <topology evidence="1">Multi-pass membrane protein</topology>
    </subcellularLocation>
</comment>
<keyword evidence="3 6" id="KW-1133">Transmembrane helix</keyword>
<evidence type="ECO:0000256" key="1">
    <source>
        <dbReference type="ARBA" id="ARBA00004141"/>
    </source>
</evidence>
<dbReference type="InterPro" id="IPR027359">
    <property type="entry name" value="Volt_channel_dom_sf"/>
</dbReference>
<evidence type="ECO:0000313" key="9">
    <source>
        <dbReference type="Proteomes" id="UP000887159"/>
    </source>
</evidence>
<sequence length="765" mass="87450">MGKAVILSISHLTGVLSIFISFLVSVAIIAKHFFSGVFLNKCVKELPHNFESLGISYEDFIQNSSNWLQATVKSCGNITGARTCPKGYVCLPKIGKHEGSYNHFDTFGAAILNSLSLITHDEWSYVLSEALTTTGPLCALLFVPVIFFGFFCLLNLVLVVVICTYEAMISAGEVKSRKLSQYTYYGSFQFDIRGLSLYPLPTNRETLRKISWERDDLMNHRETVQNAWKFVKDIILLKKNIFQRKNRNQRNPQVLLPYGVERKAPVEKKTDSWGNFRLKMKQFSESKTFRSFSLLTISLNAIFLASEHADMSLEMEQFLFIGNVIFVVIFSLEKLILIIAVGIYYFGDFWNLLDSVVVILGIVSIFEGTLETTVAFRFLKLVYLLKIQREWSALNKISTVVINSFGNILRLIAVILLLMFVFAVIGNRLLGPLYIKSKLKHNRWSFYTFYDSLFMVLWIFSGEWIYSLLSCLDETDSSILCPVIFISYSFIGNLVIINLFVALLLRSFDDCDLHLSVQKKPVFIKKCSSFIKKHFAQFCLWKKKNSKDKINDNGQMTKKATSESNFENNQKSTVLYIKKFIRSNNFEIIMNVVIVGSIIISALHDANIDESPQLHEYFTISTYIFTIIFILEMLFRWTSGVDKGCRVYLLYPHLDAEVLYPGCTPAETSPAVLKPITSNNIPSKIPSSASQNLKQSLNSRQNKHPPKTISNSIPTKPKIEIKMAFHRPKNSTLVQDKLEEEDMLVYGIEEEEVDYLFLTSARNRK</sequence>
<dbReference type="InterPro" id="IPR005821">
    <property type="entry name" value="Ion_trans_dom"/>
</dbReference>
<evidence type="ECO:0000256" key="3">
    <source>
        <dbReference type="ARBA" id="ARBA00022989"/>
    </source>
</evidence>
<feature type="transmembrane region" description="Helical" evidence="6">
    <location>
        <begin position="288"/>
        <end position="306"/>
    </location>
</feature>
<keyword evidence="8" id="KW-0813">Transport</keyword>
<feature type="transmembrane region" description="Helical" evidence="6">
    <location>
        <begin position="318"/>
        <end position="345"/>
    </location>
</feature>
<feature type="domain" description="Ion transport" evidence="7">
    <location>
        <begin position="3"/>
        <end position="168"/>
    </location>
</feature>
<keyword evidence="8" id="KW-0406">Ion transport</keyword>
<feature type="transmembrane region" description="Helical" evidence="6">
    <location>
        <begin position="588"/>
        <end position="605"/>
    </location>
</feature>
<dbReference type="Proteomes" id="UP000887159">
    <property type="component" value="Unassembled WGS sequence"/>
</dbReference>
<name>A0A8X7BGI9_TRICX</name>
<dbReference type="PANTHER" id="PTHR10037">
    <property type="entry name" value="VOLTAGE-GATED CATION CHANNEL CALCIUM AND SODIUM"/>
    <property type="match status" value="1"/>
</dbReference>
<keyword evidence="9" id="KW-1185">Reference proteome</keyword>
<feature type="region of interest" description="Disordered" evidence="5">
    <location>
        <begin position="684"/>
        <end position="713"/>
    </location>
</feature>
<dbReference type="InterPro" id="IPR043203">
    <property type="entry name" value="VGCC_Ca_Na"/>
</dbReference>
<dbReference type="Gene3D" id="1.20.120.350">
    <property type="entry name" value="Voltage-gated potassium channels. Chain C"/>
    <property type="match status" value="2"/>
</dbReference>
<feature type="compositionally biased region" description="Polar residues" evidence="5">
    <location>
        <begin position="684"/>
        <end position="700"/>
    </location>
</feature>
<dbReference type="GO" id="GO:0005248">
    <property type="term" value="F:voltage-gated sodium channel activity"/>
    <property type="evidence" value="ECO:0007669"/>
    <property type="project" value="TreeGrafter"/>
</dbReference>
<gene>
    <name evidence="8" type="ORF">TNCV_1812831</name>
</gene>
<dbReference type="SUPFAM" id="SSF81324">
    <property type="entry name" value="Voltage-gated potassium channels"/>
    <property type="match status" value="1"/>
</dbReference>
<organism evidence="8 9">
    <name type="scientific">Trichonephila clavipes</name>
    <name type="common">Golden silk orbweaver</name>
    <name type="synonym">Nephila clavipes</name>
    <dbReference type="NCBI Taxonomy" id="2585209"/>
    <lineage>
        <taxon>Eukaryota</taxon>
        <taxon>Metazoa</taxon>
        <taxon>Ecdysozoa</taxon>
        <taxon>Arthropoda</taxon>
        <taxon>Chelicerata</taxon>
        <taxon>Arachnida</taxon>
        <taxon>Araneae</taxon>
        <taxon>Araneomorphae</taxon>
        <taxon>Entelegynae</taxon>
        <taxon>Araneoidea</taxon>
        <taxon>Nephilidae</taxon>
        <taxon>Trichonephila</taxon>
    </lineage>
</organism>
<evidence type="ECO:0000256" key="4">
    <source>
        <dbReference type="ARBA" id="ARBA00023136"/>
    </source>
</evidence>
<keyword evidence="4 6" id="KW-0472">Membrane</keyword>
<feature type="transmembrane region" description="Helical" evidence="6">
    <location>
        <begin position="617"/>
        <end position="635"/>
    </location>
</feature>
<dbReference type="Pfam" id="PF00520">
    <property type="entry name" value="Ion_trans"/>
    <property type="match status" value="2"/>
</dbReference>
<evidence type="ECO:0000256" key="5">
    <source>
        <dbReference type="SAM" id="MobiDB-lite"/>
    </source>
</evidence>
<proteinExistence type="predicted"/>
<feature type="transmembrane region" description="Helical" evidence="6">
    <location>
        <begin position="141"/>
        <end position="168"/>
    </location>
</feature>